<evidence type="ECO:0000256" key="5">
    <source>
        <dbReference type="ARBA" id="ARBA00022969"/>
    </source>
</evidence>
<dbReference type="SUPFAM" id="SSF52091">
    <property type="entry name" value="SpoIIaa-like"/>
    <property type="match status" value="1"/>
</dbReference>
<dbReference type="NCBIfam" id="TIGR00377">
    <property type="entry name" value="ant_ant_sig"/>
    <property type="match status" value="1"/>
</dbReference>
<dbReference type="GO" id="GO:0045152">
    <property type="term" value="F:antisigma factor binding"/>
    <property type="evidence" value="ECO:0007669"/>
    <property type="project" value="InterPro"/>
</dbReference>
<dbReference type="InterPro" id="IPR003658">
    <property type="entry name" value="Anti-sigma_ant"/>
</dbReference>
<dbReference type="Pfam" id="PF01740">
    <property type="entry name" value="STAS"/>
    <property type="match status" value="1"/>
</dbReference>
<accession>A0A4U9RL37</accession>
<evidence type="ECO:0000259" key="7">
    <source>
        <dbReference type="PROSITE" id="PS50801"/>
    </source>
</evidence>
<keyword evidence="5" id="KW-0749">Sporulation</keyword>
<dbReference type="RefSeq" id="WP_138210568.1">
    <property type="nucleotide sequence ID" value="NZ_CBCRUQ010000003.1"/>
</dbReference>
<evidence type="ECO:0000256" key="2">
    <source>
        <dbReference type="ARBA" id="ARBA00009013"/>
    </source>
</evidence>
<evidence type="ECO:0000313" key="9">
    <source>
        <dbReference type="Proteomes" id="UP000308489"/>
    </source>
</evidence>
<dbReference type="InterPro" id="IPR002645">
    <property type="entry name" value="STAS_dom"/>
</dbReference>
<dbReference type="OrthoDB" id="9796601at2"/>
<reference evidence="8 9" key="1">
    <citation type="submission" date="2019-05" db="EMBL/GenBank/DDBJ databases">
        <authorList>
            <consortium name="Pathogen Informatics"/>
        </authorList>
    </citation>
    <scope>NUCLEOTIDE SEQUENCE [LARGE SCALE GENOMIC DNA]</scope>
    <source>
        <strain evidence="8 9">NCTC503</strain>
    </source>
</reference>
<dbReference type="InterPro" id="IPR036513">
    <property type="entry name" value="STAS_dom_sf"/>
</dbReference>
<evidence type="ECO:0000313" key="8">
    <source>
        <dbReference type="EMBL" id="VTQ92649.1"/>
    </source>
</evidence>
<comment type="similarity">
    <text evidence="2 6">Belongs to the anti-sigma-factor antagonist family.</text>
</comment>
<evidence type="ECO:0000256" key="3">
    <source>
        <dbReference type="ARBA" id="ARBA00020784"/>
    </source>
</evidence>
<feature type="domain" description="STAS" evidence="7">
    <location>
        <begin position="1"/>
        <end position="111"/>
    </location>
</feature>
<dbReference type="PANTHER" id="PTHR33495:SF2">
    <property type="entry name" value="ANTI-SIGMA FACTOR ANTAGONIST TM_1081-RELATED"/>
    <property type="match status" value="1"/>
</dbReference>
<dbReference type="KEGG" id="hhw:NCTC503_01984"/>
<dbReference type="GO" id="GO:0043856">
    <property type="term" value="F:anti-sigma factor antagonist activity"/>
    <property type="evidence" value="ECO:0007669"/>
    <property type="project" value="InterPro"/>
</dbReference>
<dbReference type="PROSITE" id="PS50801">
    <property type="entry name" value="STAS"/>
    <property type="match status" value="1"/>
</dbReference>
<evidence type="ECO:0000256" key="1">
    <source>
        <dbReference type="ARBA" id="ARBA00001976"/>
    </source>
</evidence>
<keyword evidence="4" id="KW-0597">Phosphoprotein</keyword>
<name>A0A4U9RL37_HATHI</name>
<evidence type="ECO:0000256" key="4">
    <source>
        <dbReference type="ARBA" id="ARBA00022553"/>
    </source>
</evidence>
<dbReference type="CDD" id="cd07043">
    <property type="entry name" value="STAS_anti-anti-sigma_factors"/>
    <property type="match status" value="1"/>
</dbReference>
<protein>
    <recommendedName>
        <fullName evidence="3 6">Anti-sigma F factor antagonist</fullName>
    </recommendedName>
    <alternativeName>
        <fullName evidence="6">Stage II sporulation protein</fullName>
    </alternativeName>
</protein>
<dbReference type="InterPro" id="IPR014237">
    <property type="entry name" value="Anti-sigma_F_ant"/>
</dbReference>
<dbReference type="Gene3D" id="3.30.750.24">
    <property type="entry name" value="STAS domain"/>
    <property type="match status" value="1"/>
</dbReference>
<organism evidence="8 9">
    <name type="scientific">Hathewaya histolytica</name>
    <name type="common">Clostridium histolyticum</name>
    <dbReference type="NCBI Taxonomy" id="1498"/>
    <lineage>
        <taxon>Bacteria</taxon>
        <taxon>Bacillati</taxon>
        <taxon>Bacillota</taxon>
        <taxon>Clostridia</taxon>
        <taxon>Eubacteriales</taxon>
        <taxon>Clostridiaceae</taxon>
        <taxon>Hathewaya</taxon>
    </lineage>
</organism>
<dbReference type="GO" id="GO:0030435">
    <property type="term" value="P:sporulation resulting in formation of a cellular spore"/>
    <property type="evidence" value="ECO:0007669"/>
    <property type="project" value="UniProtKB-KW"/>
</dbReference>
<dbReference type="EMBL" id="LR590481">
    <property type="protein sequence ID" value="VTQ92649.1"/>
    <property type="molecule type" value="Genomic_DNA"/>
</dbReference>
<gene>
    <name evidence="8" type="primary">spoIIAA</name>
    <name evidence="8" type="ORF">NCTC503_01984</name>
</gene>
<dbReference type="PANTHER" id="PTHR33495">
    <property type="entry name" value="ANTI-SIGMA FACTOR ANTAGONIST TM_1081-RELATED-RELATED"/>
    <property type="match status" value="1"/>
</dbReference>
<dbReference type="Proteomes" id="UP000308489">
    <property type="component" value="Chromosome 1"/>
</dbReference>
<comment type="function">
    <text evidence="1">In the phosphorylated form it could act as an anti-anti-sigma factor that counteracts SpoIIAB and thus releases sigma f from inhibition.</text>
</comment>
<proteinExistence type="inferred from homology"/>
<sequence>MYLEFENLEDKLVVHMRGELDHHSAEEVRNKIDDRLDRDSIAKLIMDFNGITFMDSSGIGVVIGRYKKLNMKNGDIAVIRVNNPVNKVFELSGMYKIIKNYGTLEDALKHM</sequence>
<keyword evidence="9" id="KW-1185">Reference proteome</keyword>
<dbReference type="NCBIfam" id="TIGR02886">
    <property type="entry name" value="spore_II_AA"/>
    <property type="match status" value="1"/>
</dbReference>
<dbReference type="AlphaFoldDB" id="A0A4U9RL37"/>
<evidence type="ECO:0000256" key="6">
    <source>
        <dbReference type="RuleBase" id="RU003749"/>
    </source>
</evidence>